<sequence length="163" mass="18361">MVIIPDCVINYFTVDGNYQPVSFSGLPLVWSKDEAPGNSDIQIFLCGTAVTGKKCMWMQLQRPTRSFKWNLKADGSALWTHLHKAFSSTLEEAYLLSHLLQIQEVLKRDKDLAKSEGHVNRATKKITFKADIQEDYEDTNDDVDDDETVDSVCVLCDDGGELI</sequence>
<dbReference type="AlphaFoldDB" id="A0AAD8I476"/>
<evidence type="ECO:0000313" key="2">
    <source>
        <dbReference type="Proteomes" id="UP001237642"/>
    </source>
</evidence>
<proteinExistence type="predicted"/>
<comment type="caution">
    <text evidence="1">The sequence shown here is derived from an EMBL/GenBank/DDBJ whole genome shotgun (WGS) entry which is preliminary data.</text>
</comment>
<protein>
    <submittedName>
        <fullName evidence="1">Uncharacterized protein</fullName>
    </submittedName>
</protein>
<accession>A0AAD8I476</accession>
<dbReference type="PANTHER" id="PTHR46235">
    <property type="entry name" value="PHD FINGER-CONTAINING PROTEIN DDB_G0268158"/>
    <property type="match status" value="1"/>
</dbReference>
<dbReference type="PANTHER" id="PTHR46235:SF3">
    <property type="entry name" value="PHD FINGER-CONTAINING PROTEIN DDB_G0268158"/>
    <property type="match status" value="1"/>
</dbReference>
<reference evidence="1" key="2">
    <citation type="submission" date="2023-05" db="EMBL/GenBank/DDBJ databases">
        <authorList>
            <person name="Schelkunov M.I."/>
        </authorList>
    </citation>
    <scope>NUCLEOTIDE SEQUENCE</scope>
    <source>
        <strain evidence="1">Hsosn_3</strain>
        <tissue evidence="1">Leaf</tissue>
    </source>
</reference>
<reference evidence="1" key="1">
    <citation type="submission" date="2023-02" db="EMBL/GenBank/DDBJ databases">
        <title>Genome of toxic invasive species Heracleum sosnowskyi carries increased number of genes despite the absence of recent whole-genome duplications.</title>
        <authorList>
            <person name="Schelkunov M."/>
            <person name="Shtratnikova V."/>
            <person name="Makarenko M."/>
            <person name="Klepikova A."/>
            <person name="Omelchenko D."/>
            <person name="Novikova G."/>
            <person name="Obukhova E."/>
            <person name="Bogdanov V."/>
            <person name="Penin A."/>
            <person name="Logacheva M."/>
        </authorList>
    </citation>
    <scope>NUCLEOTIDE SEQUENCE</scope>
    <source>
        <strain evidence="1">Hsosn_3</strain>
        <tissue evidence="1">Leaf</tissue>
    </source>
</reference>
<keyword evidence="2" id="KW-1185">Reference proteome</keyword>
<name>A0AAD8I476_9APIA</name>
<evidence type="ECO:0000313" key="1">
    <source>
        <dbReference type="EMBL" id="KAK1378311.1"/>
    </source>
</evidence>
<dbReference type="Proteomes" id="UP001237642">
    <property type="component" value="Unassembled WGS sequence"/>
</dbReference>
<gene>
    <name evidence="1" type="ORF">POM88_025055</name>
</gene>
<organism evidence="1 2">
    <name type="scientific">Heracleum sosnowskyi</name>
    <dbReference type="NCBI Taxonomy" id="360622"/>
    <lineage>
        <taxon>Eukaryota</taxon>
        <taxon>Viridiplantae</taxon>
        <taxon>Streptophyta</taxon>
        <taxon>Embryophyta</taxon>
        <taxon>Tracheophyta</taxon>
        <taxon>Spermatophyta</taxon>
        <taxon>Magnoliopsida</taxon>
        <taxon>eudicotyledons</taxon>
        <taxon>Gunneridae</taxon>
        <taxon>Pentapetalae</taxon>
        <taxon>asterids</taxon>
        <taxon>campanulids</taxon>
        <taxon>Apiales</taxon>
        <taxon>Apiaceae</taxon>
        <taxon>Apioideae</taxon>
        <taxon>apioid superclade</taxon>
        <taxon>Tordylieae</taxon>
        <taxon>Tordyliinae</taxon>
        <taxon>Heracleum</taxon>
    </lineage>
</organism>
<dbReference type="EMBL" id="JAUIZM010000006">
    <property type="protein sequence ID" value="KAK1378311.1"/>
    <property type="molecule type" value="Genomic_DNA"/>
</dbReference>